<dbReference type="AlphaFoldDB" id="A0A078BA67"/>
<reference evidence="1 2" key="1">
    <citation type="submission" date="2014-06" db="EMBL/GenBank/DDBJ databases">
        <authorList>
            <person name="Swart Estienne"/>
        </authorList>
    </citation>
    <scope>NUCLEOTIDE SEQUENCE [LARGE SCALE GENOMIC DNA]</scope>
    <source>
        <strain evidence="1 2">130c</strain>
    </source>
</reference>
<dbReference type="EMBL" id="CCKQ01018443">
    <property type="protein sequence ID" value="CDW90413.1"/>
    <property type="molecule type" value="Genomic_DNA"/>
</dbReference>
<dbReference type="InParanoid" id="A0A078BA67"/>
<accession>A0A078BA67</accession>
<dbReference type="Proteomes" id="UP000039865">
    <property type="component" value="Unassembled WGS sequence"/>
</dbReference>
<protein>
    <submittedName>
        <fullName evidence="1">Uncharacterized protein</fullName>
    </submittedName>
</protein>
<keyword evidence="2" id="KW-1185">Reference proteome</keyword>
<evidence type="ECO:0000313" key="2">
    <source>
        <dbReference type="Proteomes" id="UP000039865"/>
    </source>
</evidence>
<sequence length="286" mass="33539">MQTTHYKILKLAVIIEFNQYTKNLQMINLSASQNNGDLLEQYLVQQKFKVTRINHNTKMEPKTKYIDLLDNQFNEHLEEAKSIGRIGGDYITEDHVCLLVYVRCQSIVPRDSDEIEIFDPKCPRSNPQNLPQSKKLIKQIDLKQAQGLLLIQYCFAQGQSWDSIDDQSKKDSFKSFIENLQNFQLRDCMEYLSQMLHISIIGKKELEIIFKKSFSPIKSSQDQDQIQEIAQPQEIELDNDFTIKLKEQIYNLEVKHIEKIKDLRKDLASANLKNQDNADIYYQEEL</sequence>
<name>A0A078BA67_STYLE</name>
<gene>
    <name evidence="1" type="primary">Contig7483.g7994</name>
    <name evidence="1" type="ORF">STYLEM_19556</name>
</gene>
<evidence type="ECO:0000313" key="1">
    <source>
        <dbReference type="EMBL" id="CDW90413.1"/>
    </source>
</evidence>
<proteinExistence type="predicted"/>
<organism evidence="1 2">
    <name type="scientific">Stylonychia lemnae</name>
    <name type="common">Ciliate</name>
    <dbReference type="NCBI Taxonomy" id="5949"/>
    <lineage>
        <taxon>Eukaryota</taxon>
        <taxon>Sar</taxon>
        <taxon>Alveolata</taxon>
        <taxon>Ciliophora</taxon>
        <taxon>Intramacronucleata</taxon>
        <taxon>Spirotrichea</taxon>
        <taxon>Stichotrichia</taxon>
        <taxon>Sporadotrichida</taxon>
        <taxon>Oxytrichidae</taxon>
        <taxon>Stylonychinae</taxon>
        <taxon>Stylonychia</taxon>
    </lineage>
</organism>